<dbReference type="SMART" id="SM00471">
    <property type="entry name" value="HDc"/>
    <property type="match status" value="1"/>
</dbReference>
<dbReference type="EMBL" id="FQUM01000002">
    <property type="protein sequence ID" value="SHE71569.1"/>
    <property type="molecule type" value="Genomic_DNA"/>
</dbReference>
<dbReference type="OrthoDB" id="247014at2"/>
<dbReference type="InterPro" id="IPR003607">
    <property type="entry name" value="HD/PDEase_dom"/>
</dbReference>
<dbReference type="STRING" id="1484053.SAMN05444274_102183"/>
<dbReference type="InterPro" id="IPR006675">
    <property type="entry name" value="HDIG_dom"/>
</dbReference>
<gene>
    <name evidence="2" type="ORF">SAMN05444274_102183</name>
</gene>
<evidence type="ECO:0000313" key="2">
    <source>
        <dbReference type="EMBL" id="SHE71569.1"/>
    </source>
</evidence>
<evidence type="ECO:0000259" key="1">
    <source>
        <dbReference type="PROSITE" id="PS51831"/>
    </source>
</evidence>
<sequence length="260" mass="29662">MVEKVNQAQSDFSAYYSSFSELTEQQRKNFEIKYEHSLRVAQLCQSIAEELGWEEDSQNIAYITGLFHDIGRFKQLVEFGSFNDTQSVDHAQYSVEVLQEKGFLNSFSEEQQAGILDAILYHNKRELPGSLAGNALDYAKLLRDADKLDILKVITDYYGNPKAEPNHTLTWDLPRGSVVSPAVAKQIIAGKLVDKELVESELDIKIMQLSWVFDLNFKPSFKILMGKRFPEKIYATLSKNDTVIQIYRTVKVYSENKVVG</sequence>
<dbReference type="InterPro" id="IPR006674">
    <property type="entry name" value="HD_domain"/>
</dbReference>
<name>A0A1M4VRI9_9BACT</name>
<dbReference type="PROSITE" id="PS51831">
    <property type="entry name" value="HD"/>
    <property type="match status" value="1"/>
</dbReference>
<protein>
    <submittedName>
        <fullName evidence="2">HDIG domain-containing protein</fullName>
    </submittedName>
</protein>
<dbReference type="Proteomes" id="UP000184164">
    <property type="component" value="Unassembled WGS sequence"/>
</dbReference>
<organism evidence="2 3">
    <name type="scientific">Mariniphaga anaerophila</name>
    <dbReference type="NCBI Taxonomy" id="1484053"/>
    <lineage>
        <taxon>Bacteria</taxon>
        <taxon>Pseudomonadati</taxon>
        <taxon>Bacteroidota</taxon>
        <taxon>Bacteroidia</taxon>
        <taxon>Marinilabiliales</taxon>
        <taxon>Prolixibacteraceae</taxon>
        <taxon>Mariniphaga</taxon>
    </lineage>
</organism>
<accession>A0A1M4VRI9</accession>
<evidence type="ECO:0000313" key="3">
    <source>
        <dbReference type="Proteomes" id="UP000184164"/>
    </source>
</evidence>
<dbReference type="SUPFAM" id="SSF109604">
    <property type="entry name" value="HD-domain/PDEase-like"/>
    <property type="match status" value="1"/>
</dbReference>
<dbReference type="Gene3D" id="1.10.3210.10">
    <property type="entry name" value="Hypothetical protein af1432"/>
    <property type="match status" value="1"/>
</dbReference>
<proteinExistence type="predicted"/>
<dbReference type="RefSeq" id="WP_072999230.1">
    <property type="nucleotide sequence ID" value="NZ_FQUM01000002.1"/>
</dbReference>
<keyword evidence="3" id="KW-1185">Reference proteome</keyword>
<dbReference type="AlphaFoldDB" id="A0A1M4VRI9"/>
<dbReference type="NCBIfam" id="TIGR00277">
    <property type="entry name" value="HDIG"/>
    <property type="match status" value="1"/>
</dbReference>
<dbReference type="CDD" id="cd00077">
    <property type="entry name" value="HDc"/>
    <property type="match status" value="1"/>
</dbReference>
<reference evidence="2 3" key="1">
    <citation type="submission" date="2016-11" db="EMBL/GenBank/DDBJ databases">
        <authorList>
            <person name="Jaros S."/>
            <person name="Januszkiewicz K."/>
            <person name="Wedrychowicz H."/>
        </authorList>
    </citation>
    <scope>NUCLEOTIDE SEQUENCE [LARGE SCALE GENOMIC DNA]</scope>
    <source>
        <strain evidence="2 3">DSM 26910</strain>
    </source>
</reference>
<dbReference type="Pfam" id="PF01966">
    <property type="entry name" value="HD"/>
    <property type="match status" value="1"/>
</dbReference>
<feature type="domain" description="HD" evidence="1">
    <location>
        <begin position="33"/>
        <end position="151"/>
    </location>
</feature>